<keyword evidence="8" id="KW-0769">Symport</keyword>
<dbReference type="GO" id="GO:0015375">
    <property type="term" value="F:glycine:sodium symporter activity"/>
    <property type="evidence" value="ECO:0007669"/>
    <property type="project" value="TreeGrafter"/>
</dbReference>
<evidence type="ECO:0000256" key="3">
    <source>
        <dbReference type="ARBA" id="ARBA00022692"/>
    </source>
</evidence>
<dbReference type="PROSITE" id="PS00610">
    <property type="entry name" value="NA_NEUROTRAN_SYMP_1"/>
    <property type="match status" value="1"/>
</dbReference>
<feature type="disulfide bond" evidence="7">
    <location>
        <begin position="681"/>
        <end position="690"/>
    </location>
</feature>
<proteinExistence type="inferred from homology"/>
<feature type="compositionally biased region" description="Polar residues" evidence="9">
    <location>
        <begin position="530"/>
        <end position="539"/>
    </location>
</feature>
<evidence type="ECO:0000256" key="7">
    <source>
        <dbReference type="PIRSR" id="PIRSR600175-2"/>
    </source>
</evidence>
<feature type="transmembrane region" description="Helical" evidence="10">
    <location>
        <begin position="929"/>
        <end position="950"/>
    </location>
</feature>
<dbReference type="PANTHER" id="PTHR11616:SF240">
    <property type="entry name" value="BLOATED TUBULES, ISOFORM B-RELATED"/>
    <property type="match status" value="1"/>
</dbReference>
<dbReference type="RefSeq" id="XP_055883807.1">
    <property type="nucleotide sequence ID" value="XM_056027832.1"/>
</dbReference>
<evidence type="ECO:0000256" key="2">
    <source>
        <dbReference type="ARBA" id="ARBA00022448"/>
    </source>
</evidence>
<evidence type="ECO:0000313" key="12">
    <source>
        <dbReference type="RefSeq" id="XP_055883806.1"/>
    </source>
</evidence>
<feature type="transmembrane region" description="Helical" evidence="10">
    <location>
        <begin position="1001"/>
        <end position="1024"/>
    </location>
</feature>
<dbReference type="AlphaFoldDB" id="A0A9W3A956"/>
<feature type="binding site" evidence="6">
    <location>
        <position position="576"/>
    </location>
    <ligand>
        <name>Na(+)</name>
        <dbReference type="ChEBI" id="CHEBI:29101"/>
        <label>1</label>
    </ligand>
</feature>
<feature type="binding site" evidence="6">
    <location>
        <position position="941"/>
    </location>
    <ligand>
        <name>Na(+)</name>
        <dbReference type="ChEBI" id="CHEBI:29101"/>
        <label>1</label>
    </ligand>
</feature>
<feature type="transmembrane region" description="Helical" evidence="10">
    <location>
        <begin position="600"/>
        <end position="621"/>
    </location>
</feature>
<evidence type="ECO:0000256" key="9">
    <source>
        <dbReference type="SAM" id="MobiDB-lite"/>
    </source>
</evidence>
<feature type="compositionally biased region" description="Basic and acidic residues" evidence="9">
    <location>
        <begin position="382"/>
        <end position="391"/>
    </location>
</feature>
<feature type="binding site" evidence="6">
    <location>
        <position position="944"/>
    </location>
    <ligand>
        <name>Na(+)</name>
        <dbReference type="ChEBI" id="CHEBI:29101"/>
        <label>1</label>
    </ligand>
</feature>
<evidence type="ECO:0000256" key="4">
    <source>
        <dbReference type="ARBA" id="ARBA00022989"/>
    </source>
</evidence>
<feature type="compositionally biased region" description="Basic and acidic residues" evidence="9">
    <location>
        <begin position="332"/>
        <end position="348"/>
    </location>
</feature>
<dbReference type="RefSeq" id="XP_055883806.1">
    <property type="nucleotide sequence ID" value="XM_056027831.1"/>
</dbReference>
<organism evidence="11 12">
    <name type="scientific">Biomphalaria glabrata</name>
    <name type="common">Bloodfluke planorb</name>
    <name type="synonym">Freshwater snail</name>
    <dbReference type="NCBI Taxonomy" id="6526"/>
    <lineage>
        <taxon>Eukaryota</taxon>
        <taxon>Metazoa</taxon>
        <taxon>Spiralia</taxon>
        <taxon>Lophotrochozoa</taxon>
        <taxon>Mollusca</taxon>
        <taxon>Gastropoda</taxon>
        <taxon>Heterobranchia</taxon>
        <taxon>Euthyneura</taxon>
        <taxon>Panpulmonata</taxon>
        <taxon>Hygrophila</taxon>
        <taxon>Lymnaeoidea</taxon>
        <taxon>Planorbidae</taxon>
        <taxon>Biomphalaria</taxon>
    </lineage>
</organism>
<feature type="transmembrane region" description="Helical" evidence="10">
    <location>
        <begin position="788"/>
        <end position="808"/>
    </location>
</feature>
<dbReference type="GO" id="GO:0046872">
    <property type="term" value="F:metal ion binding"/>
    <property type="evidence" value="ECO:0007669"/>
    <property type="project" value="UniProtKB-KW"/>
</dbReference>
<feature type="compositionally biased region" description="Basic and acidic residues" evidence="9">
    <location>
        <begin position="78"/>
        <end position="112"/>
    </location>
</feature>
<sequence>MALKGGSQSLGVNRNPDQSYGKQKTGKDDGDFYHSYDDIDSDYDKSFVARHPKDEADDDRRTSGSKKPLSNGHAAPLTEKDSNREKPSNDNDREYLPPRKRDSPNGYYDRRRSPPSVRGRSSPDRRNSPPNRDYDRRRSPPDRRNSPPDRDYDRRHSPPDRRHSPPERDYDRRRSPPDRRHSPPDRDYDRRRSPPDRRHSPPNRDYDKRRSPPDRKNSPPDRYYDRRRSSPDRDYDRRRSPSNRNRDRMRSPSDRDYNRKHSPSDRDYDRRRSPSDRNYDRRHSPPERNYDRRHSPSCEREHSPFGRDNYRRRSPTERDKKRRRSPLNRRHSPTERDSEEYKDFENKLSSDSSLSELKQDTETDTYEDPWDTTPSKVSDILENLRENHDASVSKAPRIRSYEDPVDSLLEPKYPSLATTKGNTYESYAPNFHGFDYPEPKQPQKEANNNIDKDKNAKDKYPSLATTKGNTYESYTPNFHGFDYTEPKQPQKEANNNIDKDKNAKDNDGYITLDFGGSDDRKPSKSRSKSNTPFSSQGSILSPEDFNDKKKLVYGQDENEERGNWTGKFDFILSLLGYAVGLGNVWRFPYLCYRNGGGAFLFPYLLMMVMIGLPLFYLEAALGQFTSCGATTCWQFAPLFKGLGIAMVISSTLTAIYYNMILGWALHYMFSSFTSSLPFLSCDNSWNTKDCKLKLPVMQCSGSSQSNDGLCLDENGKERGIWNKTLFTESTGRKIVSPSQEYWEKNMLAFSDGIQNFGTPKWDLVLCLLLAWVICFFCLIKGIKSTGKVVYFTALFPYVVLFILLIRGATLENASEGIYFFITPNFSRLGDANVWKDAANQIFFSMGIAGGGLITLSSYNRFHNNIQRDAILVAVGDSLTCLLGGFVIFSYLGYMAGQLDVGVQDVAADGAGLAFVVYPEAISNLPPPTLWALLFFVMLLTLGLDSQFAMLETIMTGLIDQFPRLRPKKVFVILIICIVLFIMGLPLTSPGGMYMLQLMDNYVGGLTLIIIAFFEVISITYIYGVRRFCLDLHTMTGSTIFIYWKIVWCVVTPLTIAFIFIFMFIDYKSSTYGDYVYPGWADAMGWFMTLTSVLAIPIVMIYKICREKEGKTIWQRVCLLCLPSIYWGPALKKHRELITYAEGFQVDPMHNLQTSKMTKSSNQSNMASNGSAKSPYSKSGVLNLGYDDSMESVKAESQRSLFASRMSVLSTFSKGTHKSEKSGFSFESNV</sequence>
<keyword evidence="6" id="KW-0479">Metal-binding</keyword>
<keyword evidence="4 10" id="KW-1133">Transmembrane helix</keyword>
<feature type="region of interest" description="Disordered" evidence="9">
    <location>
        <begin position="1154"/>
        <end position="1174"/>
    </location>
</feature>
<feature type="compositionally biased region" description="Basic and acidic residues" evidence="9">
    <location>
        <begin position="450"/>
        <end position="460"/>
    </location>
</feature>
<dbReference type="GO" id="GO:0005886">
    <property type="term" value="C:plasma membrane"/>
    <property type="evidence" value="ECO:0007669"/>
    <property type="project" value="TreeGrafter"/>
</dbReference>
<feature type="compositionally biased region" description="Basic and acidic residues" evidence="9">
    <location>
        <begin position="25"/>
        <end position="62"/>
    </location>
</feature>
<name>A0A9W3A956_BIOGL</name>
<comment type="subcellular location">
    <subcellularLocation>
        <location evidence="1">Membrane</location>
        <topology evidence="1">Multi-pass membrane protein</topology>
    </subcellularLocation>
</comment>
<evidence type="ECO:0000256" key="1">
    <source>
        <dbReference type="ARBA" id="ARBA00004141"/>
    </source>
</evidence>
<dbReference type="InterPro" id="IPR037272">
    <property type="entry name" value="SNS_sf"/>
</dbReference>
<dbReference type="PROSITE" id="PS50267">
    <property type="entry name" value="NA_NEUROTRAN_SYMP_3"/>
    <property type="match status" value="1"/>
</dbReference>
<feature type="binding site" evidence="6">
    <location>
        <position position="579"/>
    </location>
    <ligand>
        <name>Na(+)</name>
        <dbReference type="ChEBI" id="CHEBI:29101"/>
        <label>1</label>
    </ligand>
</feature>
<feature type="transmembrane region" description="Helical" evidence="10">
    <location>
        <begin position="970"/>
        <end position="995"/>
    </location>
</feature>
<feature type="compositionally biased region" description="Polar residues" evidence="9">
    <location>
        <begin position="463"/>
        <end position="476"/>
    </location>
</feature>
<evidence type="ECO:0000256" key="5">
    <source>
        <dbReference type="ARBA" id="ARBA00023136"/>
    </source>
</evidence>
<evidence type="ECO:0000256" key="8">
    <source>
        <dbReference type="RuleBase" id="RU003732"/>
    </source>
</evidence>
<dbReference type="Proteomes" id="UP001165740">
    <property type="component" value="Chromosome 4"/>
</dbReference>
<reference evidence="12 13" key="1">
    <citation type="submission" date="2025-04" db="UniProtKB">
        <authorList>
            <consortium name="RefSeq"/>
        </authorList>
    </citation>
    <scope>IDENTIFICATION</scope>
</reference>
<dbReference type="PRINTS" id="PR00176">
    <property type="entry name" value="NANEUSMPORT"/>
</dbReference>
<dbReference type="PANTHER" id="PTHR11616">
    <property type="entry name" value="SODIUM/CHLORIDE DEPENDENT TRANSPORTER"/>
    <property type="match status" value="1"/>
</dbReference>
<evidence type="ECO:0000256" key="10">
    <source>
        <dbReference type="SAM" id="Phobius"/>
    </source>
</evidence>
<dbReference type="InterPro" id="IPR000175">
    <property type="entry name" value="Na/ntran_symport"/>
</dbReference>
<gene>
    <name evidence="12 13" type="primary">LOC106052972</name>
</gene>
<feature type="binding site" evidence="6">
    <location>
        <position position="578"/>
    </location>
    <ligand>
        <name>Na(+)</name>
        <dbReference type="ChEBI" id="CHEBI:29101"/>
        <label>1</label>
    </ligand>
</feature>
<protein>
    <recommendedName>
        <fullName evidence="8">Transporter</fullName>
    </recommendedName>
</protein>
<feature type="region of interest" description="Disordered" evidence="9">
    <location>
        <begin position="1"/>
        <end position="542"/>
    </location>
</feature>
<feature type="transmembrane region" description="Helical" evidence="10">
    <location>
        <begin position="837"/>
        <end position="858"/>
    </location>
</feature>
<dbReference type="GeneID" id="106052972"/>
<evidence type="ECO:0000313" key="11">
    <source>
        <dbReference type="Proteomes" id="UP001165740"/>
    </source>
</evidence>
<feature type="binding site" evidence="6">
    <location>
        <position position="945"/>
    </location>
    <ligand>
        <name>Na(+)</name>
        <dbReference type="ChEBI" id="CHEBI:29101"/>
        <label>1</label>
    </ligand>
</feature>
<feature type="compositionally biased region" description="Basic and acidic residues" evidence="9">
    <location>
        <begin position="121"/>
        <end position="319"/>
    </location>
</feature>
<keyword evidence="6" id="KW-0915">Sodium</keyword>
<feature type="compositionally biased region" description="Polar residues" evidence="9">
    <location>
        <begin position="416"/>
        <end position="425"/>
    </location>
</feature>
<keyword evidence="7" id="KW-1015">Disulfide bond</keyword>
<feature type="binding site" evidence="6">
    <location>
        <position position="844"/>
    </location>
    <ligand>
        <name>Na(+)</name>
        <dbReference type="ChEBI" id="CHEBI:29101"/>
        <label>1</label>
    </ligand>
</feature>
<feature type="transmembrane region" description="Helical" evidence="10">
    <location>
        <begin position="761"/>
        <end position="779"/>
    </location>
</feature>
<feature type="transmembrane region" description="Helical" evidence="10">
    <location>
        <begin position="870"/>
        <end position="893"/>
    </location>
</feature>
<feature type="transmembrane region" description="Helical" evidence="10">
    <location>
        <begin position="1084"/>
        <end position="1104"/>
    </location>
</feature>
<keyword evidence="11" id="KW-1185">Reference proteome</keyword>
<feature type="compositionally biased region" description="Basic residues" evidence="9">
    <location>
        <begin position="320"/>
        <end position="331"/>
    </location>
</feature>
<keyword evidence="2 8" id="KW-0813">Transport</keyword>
<comment type="similarity">
    <text evidence="8">Belongs to the sodium:neurotransmitter symporter (SNF) (TC 2.A.22) family.</text>
</comment>
<dbReference type="Pfam" id="PF00209">
    <property type="entry name" value="SNF"/>
    <property type="match status" value="1"/>
</dbReference>
<accession>A0A9W3A956</accession>
<dbReference type="OrthoDB" id="6581954at2759"/>
<keyword evidence="5 10" id="KW-0472">Membrane</keyword>
<feature type="binding site" evidence="6">
    <location>
        <position position="583"/>
    </location>
    <ligand>
        <name>Na(+)</name>
        <dbReference type="ChEBI" id="CHEBI:29101"/>
        <label>1</label>
    </ligand>
</feature>
<feature type="transmembrane region" description="Helical" evidence="10">
    <location>
        <begin position="642"/>
        <end position="669"/>
    </location>
</feature>
<keyword evidence="3 8" id="KW-0812">Transmembrane</keyword>
<feature type="compositionally biased region" description="Basic and acidic residues" evidence="9">
    <location>
        <begin position="497"/>
        <end position="507"/>
    </location>
</feature>
<evidence type="ECO:0000313" key="13">
    <source>
        <dbReference type="RefSeq" id="XP_055883807.1"/>
    </source>
</evidence>
<dbReference type="SUPFAM" id="SSF161070">
    <property type="entry name" value="SNF-like"/>
    <property type="match status" value="1"/>
</dbReference>
<evidence type="ECO:0000256" key="6">
    <source>
        <dbReference type="PIRSR" id="PIRSR600175-1"/>
    </source>
</evidence>
<feature type="transmembrane region" description="Helical" evidence="10">
    <location>
        <begin position="1045"/>
        <end position="1064"/>
    </location>
</feature>
<feature type="compositionally biased region" description="Polar residues" evidence="9">
    <location>
        <begin position="1"/>
        <end position="22"/>
    </location>
</feature>